<dbReference type="EMBL" id="CP049866">
    <property type="protein sequence ID" value="QIK75210.1"/>
    <property type="molecule type" value="Genomic_DNA"/>
</dbReference>
<sequence length="268" mass="28880">MVHGVELRLPWSHRLPDYVAVHPTYGVNIVDLAQALSDSDPAPLRVLDVGANVGDTALAILARTDARVLCVEGDPYWLRWLELNVASDPRVVVEPSLVSLKSDATMAPVRRGGTTRFEAAGTTGSARLRSPGELRASHPDFAGLRLIKCDTDGYDVPLVPALAAAWGDSTPVLFFELDHRLTRLAGHDPRTLWPALTDLGYVEAAVWDNHGRPLFRASLADMPARAAELDGPSFTKDYWDVAVVHADDGVGAAALSSVLPTFWSSQGS</sequence>
<evidence type="ECO:0000313" key="1">
    <source>
        <dbReference type="EMBL" id="QIK75210.1"/>
    </source>
</evidence>
<name>A0A6G7YEL6_9ACTN</name>
<dbReference type="AlphaFoldDB" id="A0A6G7YEL6"/>
<dbReference type="Gene3D" id="3.40.50.150">
    <property type="entry name" value="Vaccinia Virus protein VP39"/>
    <property type="match status" value="1"/>
</dbReference>
<accession>A0A6G7YEL6</accession>
<evidence type="ECO:0008006" key="3">
    <source>
        <dbReference type="Google" id="ProtNLM"/>
    </source>
</evidence>
<keyword evidence="2" id="KW-1185">Reference proteome</keyword>
<dbReference type="Proteomes" id="UP000502035">
    <property type="component" value="Chromosome"/>
</dbReference>
<reference evidence="1 2" key="1">
    <citation type="submission" date="2020-03" db="EMBL/GenBank/DDBJ databases">
        <title>Nocardioides sp. nov., isolated from fish.</title>
        <authorList>
            <person name="Hyun D.-W."/>
            <person name="Bae J.-W."/>
        </authorList>
    </citation>
    <scope>NUCLEOTIDE SEQUENCE [LARGE SCALE GENOMIC DNA]</scope>
    <source>
        <strain evidence="1 2">HDW12A</strain>
    </source>
</reference>
<dbReference type="KEGG" id="npi:G7071_07005"/>
<dbReference type="SUPFAM" id="SSF53335">
    <property type="entry name" value="S-adenosyl-L-methionine-dependent methyltransferases"/>
    <property type="match status" value="1"/>
</dbReference>
<dbReference type="RefSeq" id="WP_166316627.1">
    <property type="nucleotide sequence ID" value="NZ_CP049866.1"/>
</dbReference>
<gene>
    <name evidence="1" type="ORF">G7071_07005</name>
</gene>
<protein>
    <recommendedName>
        <fullName evidence="3">FkbM family methyltransferase</fullName>
    </recommendedName>
</protein>
<dbReference type="InterPro" id="IPR029063">
    <property type="entry name" value="SAM-dependent_MTases_sf"/>
</dbReference>
<evidence type="ECO:0000313" key="2">
    <source>
        <dbReference type="Proteomes" id="UP000502035"/>
    </source>
</evidence>
<organism evidence="1 2">
    <name type="scientific">Nocardioides piscis</name>
    <dbReference type="NCBI Taxonomy" id="2714938"/>
    <lineage>
        <taxon>Bacteria</taxon>
        <taxon>Bacillati</taxon>
        <taxon>Actinomycetota</taxon>
        <taxon>Actinomycetes</taxon>
        <taxon>Propionibacteriales</taxon>
        <taxon>Nocardioidaceae</taxon>
        <taxon>Nocardioides</taxon>
    </lineage>
</organism>
<proteinExistence type="predicted"/>